<evidence type="ECO:0000256" key="1">
    <source>
        <dbReference type="SAM" id="Phobius"/>
    </source>
</evidence>
<feature type="transmembrane region" description="Helical" evidence="1">
    <location>
        <begin position="73"/>
        <end position="101"/>
    </location>
</feature>
<gene>
    <name evidence="2" type="ORF">GGX14DRAFT_425346</name>
</gene>
<organism evidence="2 3">
    <name type="scientific">Mycena pura</name>
    <dbReference type="NCBI Taxonomy" id="153505"/>
    <lineage>
        <taxon>Eukaryota</taxon>
        <taxon>Fungi</taxon>
        <taxon>Dikarya</taxon>
        <taxon>Basidiomycota</taxon>
        <taxon>Agaricomycotina</taxon>
        <taxon>Agaricomycetes</taxon>
        <taxon>Agaricomycetidae</taxon>
        <taxon>Agaricales</taxon>
        <taxon>Marasmiineae</taxon>
        <taxon>Mycenaceae</taxon>
        <taxon>Mycena</taxon>
    </lineage>
</organism>
<protein>
    <submittedName>
        <fullName evidence="2">Uncharacterized protein</fullName>
    </submittedName>
</protein>
<evidence type="ECO:0000313" key="3">
    <source>
        <dbReference type="Proteomes" id="UP001219525"/>
    </source>
</evidence>
<dbReference type="EMBL" id="JARJCW010000005">
    <property type="protein sequence ID" value="KAJ7224358.1"/>
    <property type="molecule type" value="Genomic_DNA"/>
</dbReference>
<dbReference type="AlphaFoldDB" id="A0AAD6YNI8"/>
<keyword evidence="1" id="KW-1133">Transmembrane helix</keyword>
<keyword evidence="3" id="KW-1185">Reference proteome</keyword>
<keyword evidence="1" id="KW-0472">Membrane</keyword>
<feature type="transmembrane region" description="Helical" evidence="1">
    <location>
        <begin position="34"/>
        <end position="53"/>
    </location>
</feature>
<accession>A0AAD6YNI8</accession>
<feature type="transmembrane region" description="Helical" evidence="1">
    <location>
        <begin position="244"/>
        <end position="263"/>
    </location>
</feature>
<keyword evidence="1" id="KW-0812">Transmembrane</keyword>
<evidence type="ECO:0000313" key="2">
    <source>
        <dbReference type="EMBL" id="KAJ7224358.1"/>
    </source>
</evidence>
<sequence>MASRQPYRMPLDGGGDPETFPALPFAGSPRKQSLFICWLFFLLAAAAVAYVLSPFWVVVLSSLLVQKRNSLQWILILLMSAALMNISAPFLQFVFVLAAILRASVKWTRWILFELLSKPVTTTNAAYLQISHITHYFAHQLFGIQSSDHPFHRRLEQCVALASSTMSAAGGYHLINSRVARNYTVILKSGFEGLVQIFDLCASLRHTSFLPTSYFQSWAWWATAHILEFALGGLSWQWTSWSKLFVLLGPTLLVCLYQIYQYIQVIVPPRSKLDIAVDSIRQTQQMLFQRQAVEQAEWNRLLLENMNNGFTSLSASLAKA</sequence>
<proteinExistence type="predicted"/>
<reference evidence="2" key="1">
    <citation type="submission" date="2023-03" db="EMBL/GenBank/DDBJ databases">
        <title>Massive genome expansion in bonnet fungi (Mycena s.s.) driven by repeated elements and novel gene families across ecological guilds.</title>
        <authorList>
            <consortium name="Lawrence Berkeley National Laboratory"/>
            <person name="Harder C.B."/>
            <person name="Miyauchi S."/>
            <person name="Viragh M."/>
            <person name="Kuo A."/>
            <person name="Thoen E."/>
            <person name="Andreopoulos B."/>
            <person name="Lu D."/>
            <person name="Skrede I."/>
            <person name="Drula E."/>
            <person name="Henrissat B."/>
            <person name="Morin E."/>
            <person name="Kohler A."/>
            <person name="Barry K."/>
            <person name="LaButti K."/>
            <person name="Morin E."/>
            <person name="Salamov A."/>
            <person name="Lipzen A."/>
            <person name="Mereny Z."/>
            <person name="Hegedus B."/>
            <person name="Baldrian P."/>
            <person name="Stursova M."/>
            <person name="Weitz H."/>
            <person name="Taylor A."/>
            <person name="Grigoriev I.V."/>
            <person name="Nagy L.G."/>
            <person name="Martin F."/>
            <person name="Kauserud H."/>
        </authorList>
    </citation>
    <scope>NUCLEOTIDE SEQUENCE</scope>
    <source>
        <strain evidence="2">9144</strain>
    </source>
</reference>
<comment type="caution">
    <text evidence="2">The sequence shown here is derived from an EMBL/GenBank/DDBJ whole genome shotgun (WGS) entry which is preliminary data.</text>
</comment>
<name>A0AAD6YNI8_9AGAR</name>
<dbReference type="Proteomes" id="UP001219525">
    <property type="component" value="Unassembled WGS sequence"/>
</dbReference>